<reference evidence="2" key="2">
    <citation type="submission" date="2020-09" db="EMBL/GenBank/DDBJ databases">
        <authorList>
            <person name="Sun Q."/>
            <person name="Ohkuma M."/>
        </authorList>
    </citation>
    <scope>NUCLEOTIDE SEQUENCE</scope>
    <source>
        <strain evidence="2">JCM 4490</strain>
    </source>
</reference>
<dbReference type="PANTHER" id="PTHR38011">
    <property type="entry name" value="DIHYDROFOLATE REDUCTASE FAMILY PROTEIN (AFU_ORTHOLOGUE AFUA_8G06820)"/>
    <property type="match status" value="1"/>
</dbReference>
<dbReference type="InterPro" id="IPR002734">
    <property type="entry name" value="RibDG_C"/>
</dbReference>
<dbReference type="GO" id="GO:0009231">
    <property type="term" value="P:riboflavin biosynthetic process"/>
    <property type="evidence" value="ECO:0007669"/>
    <property type="project" value="InterPro"/>
</dbReference>
<proteinExistence type="predicted"/>
<dbReference type="InterPro" id="IPR024072">
    <property type="entry name" value="DHFR-like_dom_sf"/>
</dbReference>
<evidence type="ECO:0000313" key="2">
    <source>
        <dbReference type="EMBL" id="GGW56030.1"/>
    </source>
</evidence>
<organism evidence="2 3">
    <name type="scientific">Streptomyces lucensis JCM 4490</name>
    <dbReference type="NCBI Taxonomy" id="1306176"/>
    <lineage>
        <taxon>Bacteria</taxon>
        <taxon>Bacillati</taxon>
        <taxon>Actinomycetota</taxon>
        <taxon>Actinomycetes</taxon>
        <taxon>Kitasatosporales</taxon>
        <taxon>Streptomycetaceae</taxon>
        <taxon>Streptomyces</taxon>
    </lineage>
</organism>
<dbReference type="RefSeq" id="WP_190016395.1">
    <property type="nucleotide sequence ID" value="NZ_BMUE01000007.1"/>
</dbReference>
<comment type="caution">
    <text evidence="2">The sequence shown here is derived from an EMBL/GenBank/DDBJ whole genome shotgun (WGS) entry which is preliminary data.</text>
</comment>
<accession>A0A918J7R1</accession>
<feature type="domain" description="Bacterial bifunctional deaminase-reductase C-terminal" evidence="1">
    <location>
        <begin position="3"/>
        <end position="164"/>
    </location>
</feature>
<dbReference type="AlphaFoldDB" id="A0A918J7R1"/>
<gene>
    <name evidence="2" type="ORF">GCM10010503_36430</name>
</gene>
<dbReference type="SUPFAM" id="SSF53597">
    <property type="entry name" value="Dihydrofolate reductase-like"/>
    <property type="match status" value="1"/>
</dbReference>
<dbReference type="Pfam" id="PF01872">
    <property type="entry name" value="RibD_C"/>
    <property type="match status" value="1"/>
</dbReference>
<name>A0A918J7R1_9ACTN</name>
<keyword evidence="3" id="KW-1185">Reference proteome</keyword>
<sequence length="188" mass="20452">MRKLVYYVAATLDSYIAGPDGEYDFLLFEGEGRDAILAEYPETMPTPARAAFGLTGTPNRHFDTVIMGRGTYEPGLQAGLTSPYAHLEQYVVSTSLQTVDPDIHVVREDPADTVRKLKSQSGKDIWLAGGGKLASALLPEIDQLVIKRNPLVIGSGIPLFAGPFSPATYLPVSTRSFDSGLRIETYSR</sequence>
<dbReference type="GO" id="GO:0008703">
    <property type="term" value="F:5-amino-6-(5-phosphoribosylamino)uracil reductase activity"/>
    <property type="evidence" value="ECO:0007669"/>
    <property type="project" value="InterPro"/>
</dbReference>
<evidence type="ECO:0000259" key="1">
    <source>
        <dbReference type="Pfam" id="PF01872"/>
    </source>
</evidence>
<dbReference type="InterPro" id="IPR050765">
    <property type="entry name" value="Riboflavin_Biosynth_HTPR"/>
</dbReference>
<dbReference type="EMBL" id="BMUE01000007">
    <property type="protein sequence ID" value="GGW56030.1"/>
    <property type="molecule type" value="Genomic_DNA"/>
</dbReference>
<dbReference type="PANTHER" id="PTHR38011:SF11">
    <property type="entry name" value="2,5-DIAMINO-6-RIBOSYLAMINO-4(3H)-PYRIMIDINONE 5'-PHOSPHATE REDUCTASE"/>
    <property type="match status" value="1"/>
</dbReference>
<reference evidence="2" key="1">
    <citation type="journal article" date="2014" name="Int. J. Syst. Evol. Microbiol.">
        <title>Complete genome sequence of Corynebacterium casei LMG S-19264T (=DSM 44701T), isolated from a smear-ripened cheese.</title>
        <authorList>
            <consortium name="US DOE Joint Genome Institute (JGI-PGF)"/>
            <person name="Walter F."/>
            <person name="Albersmeier A."/>
            <person name="Kalinowski J."/>
            <person name="Ruckert C."/>
        </authorList>
    </citation>
    <scope>NUCLEOTIDE SEQUENCE</scope>
    <source>
        <strain evidence="2">JCM 4490</strain>
    </source>
</reference>
<evidence type="ECO:0000313" key="3">
    <source>
        <dbReference type="Proteomes" id="UP000620224"/>
    </source>
</evidence>
<dbReference type="Proteomes" id="UP000620224">
    <property type="component" value="Unassembled WGS sequence"/>
</dbReference>
<protein>
    <submittedName>
        <fullName evidence="2">Deaminase</fullName>
    </submittedName>
</protein>
<dbReference type="Gene3D" id="3.40.430.10">
    <property type="entry name" value="Dihydrofolate Reductase, subunit A"/>
    <property type="match status" value="1"/>
</dbReference>